<dbReference type="PANTHER" id="PTHR44591:SF24">
    <property type="entry name" value="PROTEIN-GLUTAMATE METHYLESTERASE_PROTEIN-GLUTAMINE GLUTAMINASE 1"/>
    <property type="match status" value="1"/>
</dbReference>
<dbReference type="PANTHER" id="PTHR44591">
    <property type="entry name" value="STRESS RESPONSE REGULATOR PROTEIN 1"/>
    <property type="match status" value="1"/>
</dbReference>
<keyword evidence="4" id="KW-0283">Flagellar rotation</keyword>
<evidence type="ECO:0000256" key="2">
    <source>
        <dbReference type="ARBA" id="ARBA00022500"/>
    </source>
</evidence>
<reference evidence="9" key="1">
    <citation type="submission" date="2017-09" db="EMBL/GenBank/DDBJ databases">
        <title>Arcobacter canalis sp. nov., a new species isolated from a water canal contaminated with urban sewage.</title>
        <authorList>
            <person name="Perez-Cataluna A."/>
            <person name="Salas-Masso N."/>
            <person name="Figueras M.J."/>
        </authorList>
    </citation>
    <scope>NUCLEOTIDE SEQUENCE [LARGE SCALE GENOMIC DNA]</scope>
    <source>
        <strain evidence="9">CECT 7727</strain>
    </source>
</reference>
<keyword evidence="3 5" id="KW-0597">Phosphoprotein</keyword>
<keyword evidence="2" id="KW-0145">Chemotaxis</keyword>
<dbReference type="Proteomes" id="UP000264693">
    <property type="component" value="Chromosome"/>
</dbReference>
<dbReference type="Gene3D" id="3.40.50.2300">
    <property type="match status" value="1"/>
</dbReference>
<feature type="domain" description="Response regulatory" evidence="6">
    <location>
        <begin position="2"/>
        <end position="121"/>
    </location>
</feature>
<evidence type="ECO:0000313" key="8">
    <source>
        <dbReference type="EMBL" id="PHO15222.1"/>
    </source>
</evidence>
<sequence length="121" mass="13730">MNILVADDSKMARKIAIKTIKETLSENLQANIIEVNNGEEALATYQKENIDVVFLDLTMPIMDGFEALQKIKEYDKDAKVIVVSADIQKTSMDKVREFGAIDFVKKPINIEKMNQIIQKIL</sequence>
<dbReference type="KEGG" id="amar:AMRN_1621"/>
<evidence type="ECO:0000259" key="6">
    <source>
        <dbReference type="PROSITE" id="PS50110"/>
    </source>
</evidence>
<feature type="modified residue" description="4-aspartylphosphate" evidence="5">
    <location>
        <position position="56"/>
    </location>
</feature>
<dbReference type="AlphaFoldDB" id="A0A347TL75"/>
<dbReference type="GO" id="GO:0097588">
    <property type="term" value="P:archaeal or bacterial-type flagellum-dependent cell motility"/>
    <property type="evidence" value="ECO:0007669"/>
    <property type="project" value="UniProtKB-KW"/>
</dbReference>
<accession>A0A347TL75</accession>
<dbReference type="SMART" id="SM00448">
    <property type="entry name" value="REC"/>
    <property type="match status" value="1"/>
</dbReference>
<evidence type="ECO:0000313" key="7">
    <source>
        <dbReference type="EMBL" id="AXX87353.1"/>
    </source>
</evidence>
<dbReference type="RefSeq" id="WP_099311198.1">
    <property type="nucleotide sequence ID" value="NZ_CP032101.1"/>
</dbReference>
<dbReference type="Proteomes" id="UP000224740">
    <property type="component" value="Unassembled WGS sequence"/>
</dbReference>
<gene>
    <name evidence="7" type="ORF">AMRN_1621</name>
    <name evidence="8" type="ORF">CPH92_07935</name>
</gene>
<proteinExistence type="predicted"/>
<evidence type="ECO:0000256" key="5">
    <source>
        <dbReference type="PROSITE-ProRule" id="PRU00169"/>
    </source>
</evidence>
<dbReference type="InterPro" id="IPR001789">
    <property type="entry name" value="Sig_transdc_resp-reg_receiver"/>
</dbReference>
<reference evidence="7 10" key="3">
    <citation type="submission" date="2018-08" db="EMBL/GenBank/DDBJ databases">
        <title>Complete genome of the Arcobacter marinus type strain JCM 15502.</title>
        <authorList>
            <person name="Miller W.G."/>
            <person name="Yee E."/>
            <person name="Huynh S."/>
            <person name="Parker C.T."/>
        </authorList>
    </citation>
    <scope>NUCLEOTIDE SEQUENCE [LARGE SCALE GENOMIC DNA]</scope>
    <source>
        <strain evidence="7 10">JCM 15502</strain>
    </source>
</reference>
<dbReference type="EMBL" id="NXAO01000033">
    <property type="protein sequence ID" value="PHO15222.1"/>
    <property type="molecule type" value="Genomic_DNA"/>
</dbReference>
<evidence type="ECO:0000256" key="3">
    <source>
        <dbReference type="ARBA" id="ARBA00022553"/>
    </source>
</evidence>
<dbReference type="GO" id="GO:0006935">
    <property type="term" value="P:chemotaxis"/>
    <property type="evidence" value="ECO:0007669"/>
    <property type="project" value="UniProtKB-KW"/>
</dbReference>
<protein>
    <submittedName>
        <fullName evidence="7 8">Response regulator</fullName>
    </submittedName>
</protein>
<dbReference type="SUPFAM" id="SSF52172">
    <property type="entry name" value="CheY-like"/>
    <property type="match status" value="1"/>
</dbReference>
<comment type="cofactor">
    <cofactor evidence="1">
        <name>Mg(2+)</name>
        <dbReference type="ChEBI" id="CHEBI:18420"/>
    </cofactor>
</comment>
<dbReference type="InterPro" id="IPR050595">
    <property type="entry name" value="Bact_response_regulator"/>
</dbReference>
<organism evidence="7 10">
    <name type="scientific">Malaciobacter marinus</name>
    <dbReference type="NCBI Taxonomy" id="505249"/>
    <lineage>
        <taxon>Bacteria</taxon>
        <taxon>Pseudomonadati</taxon>
        <taxon>Campylobacterota</taxon>
        <taxon>Epsilonproteobacteria</taxon>
        <taxon>Campylobacterales</taxon>
        <taxon>Arcobacteraceae</taxon>
        <taxon>Malaciobacter</taxon>
    </lineage>
</organism>
<evidence type="ECO:0000313" key="9">
    <source>
        <dbReference type="Proteomes" id="UP000224740"/>
    </source>
</evidence>
<name>A0A347TL75_9BACT</name>
<keyword evidence="9" id="KW-1185">Reference proteome</keyword>
<dbReference type="Pfam" id="PF00072">
    <property type="entry name" value="Response_reg"/>
    <property type="match status" value="1"/>
</dbReference>
<dbReference type="PROSITE" id="PS50110">
    <property type="entry name" value="RESPONSE_REGULATORY"/>
    <property type="match status" value="1"/>
</dbReference>
<reference evidence="8" key="2">
    <citation type="submission" date="2017-09" db="EMBL/GenBank/DDBJ databases">
        <authorList>
            <person name="Perez-Cataluna A."/>
            <person name="Figueras M.J."/>
            <person name="Salas-Masso N."/>
        </authorList>
    </citation>
    <scope>NUCLEOTIDE SEQUENCE</scope>
    <source>
        <strain evidence="8">CECT 7727</strain>
    </source>
</reference>
<evidence type="ECO:0000313" key="10">
    <source>
        <dbReference type="Proteomes" id="UP000264693"/>
    </source>
</evidence>
<dbReference type="EMBL" id="CP032101">
    <property type="protein sequence ID" value="AXX87353.1"/>
    <property type="molecule type" value="Genomic_DNA"/>
</dbReference>
<dbReference type="InterPro" id="IPR011006">
    <property type="entry name" value="CheY-like_superfamily"/>
</dbReference>
<dbReference type="GO" id="GO:0000160">
    <property type="term" value="P:phosphorelay signal transduction system"/>
    <property type="evidence" value="ECO:0007669"/>
    <property type="project" value="InterPro"/>
</dbReference>
<evidence type="ECO:0000256" key="1">
    <source>
        <dbReference type="ARBA" id="ARBA00001946"/>
    </source>
</evidence>
<evidence type="ECO:0000256" key="4">
    <source>
        <dbReference type="ARBA" id="ARBA00022779"/>
    </source>
</evidence>